<evidence type="ECO:0000313" key="3">
    <source>
        <dbReference type="Proteomes" id="UP001148786"/>
    </source>
</evidence>
<dbReference type="Proteomes" id="UP001148786">
    <property type="component" value="Unassembled WGS sequence"/>
</dbReference>
<keyword evidence="1" id="KW-1133">Transmembrane helix</keyword>
<gene>
    <name evidence="2" type="ORF">NLJ89_g11340</name>
</gene>
<keyword evidence="1" id="KW-0472">Membrane</keyword>
<proteinExistence type="predicted"/>
<comment type="caution">
    <text evidence="2">The sequence shown here is derived from an EMBL/GenBank/DDBJ whole genome shotgun (WGS) entry which is preliminary data.</text>
</comment>
<sequence>MVPKLSLFNSPLTDPLALFVYPAATSLFIVNIANLSFKPRPPFPLNIRKNYSSSELARVAEQLHLDGQQEAVPQDARTEAETEAEIEQVGEILYNGRNEITPPGLFSWKISVESCEWDKTSSGAKLMRCAMGAGGRIVVGVGEKGMFWVWRYDEI</sequence>
<name>A0A9W8JWH0_9AGAR</name>
<organism evidence="2 3">
    <name type="scientific">Agrocybe chaxingu</name>
    <dbReference type="NCBI Taxonomy" id="84603"/>
    <lineage>
        <taxon>Eukaryota</taxon>
        <taxon>Fungi</taxon>
        <taxon>Dikarya</taxon>
        <taxon>Basidiomycota</taxon>
        <taxon>Agaricomycotina</taxon>
        <taxon>Agaricomycetes</taxon>
        <taxon>Agaricomycetidae</taxon>
        <taxon>Agaricales</taxon>
        <taxon>Agaricineae</taxon>
        <taxon>Strophariaceae</taxon>
        <taxon>Agrocybe</taxon>
    </lineage>
</organism>
<evidence type="ECO:0000313" key="2">
    <source>
        <dbReference type="EMBL" id="KAJ3491412.1"/>
    </source>
</evidence>
<protein>
    <submittedName>
        <fullName evidence="2">Uncharacterized protein</fullName>
    </submittedName>
</protein>
<dbReference type="AlphaFoldDB" id="A0A9W8JWH0"/>
<evidence type="ECO:0000256" key="1">
    <source>
        <dbReference type="SAM" id="Phobius"/>
    </source>
</evidence>
<dbReference type="EMBL" id="JANKHO010002540">
    <property type="protein sequence ID" value="KAJ3491412.1"/>
    <property type="molecule type" value="Genomic_DNA"/>
</dbReference>
<keyword evidence="1" id="KW-0812">Transmembrane</keyword>
<accession>A0A9W8JWH0</accession>
<reference evidence="2" key="1">
    <citation type="submission" date="2022-07" db="EMBL/GenBank/DDBJ databases">
        <title>Genome Sequence of Agrocybe chaxingu.</title>
        <authorList>
            <person name="Buettner E."/>
        </authorList>
    </citation>
    <scope>NUCLEOTIDE SEQUENCE</scope>
    <source>
        <strain evidence="2">MP-N11</strain>
    </source>
</reference>
<feature type="transmembrane region" description="Helical" evidence="1">
    <location>
        <begin position="16"/>
        <end position="37"/>
    </location>
</feature>
<keyword evidence="3" id="KW-1185">Reference proteome</keyword>